<dbReference type="InterPro" id="IPR025839">
    <property type="entry name" value="RLAN_dom"/>
</dbReference>
<keyword evidence="5" id="KW-1185">Reference proteome</keyword>
<dbReference type="Gene3D" id="3.30.470.20">
    <property type="entry name" value="ATP-grasp fold, B domain"/>
    <property type="match status" value="1"/>
</dbReference>
<keyword evidence="2" id="KW-0067">ATP-binding</keyword>
<dbReference type="PANTHER" id="PTHR21621:SF0">
    <property type="entry name" value="BETA-CITRYLGLUTAMATE SYNTHASE B-RELATED"/>
    <property type="match status" value="1"/>
</dbReference>
<comment type="caution">
    <text evidence="4">The sequence shown here is derived from an EMBL/GenBank/DDBJ whole genome shotgun (WGS) entry which is preliminary data.</text>
</comment>
<dbReference type="PANTHER" id="PTHR21621">
    <property type="entry name" value="RIBOSOMAL PROTEIN S6 MODIFICATION PROTEIN"/>
    <property type="match status" value="1"/>
</dbReference>
<dbReference type="RefSeq" id="WP_266348172.1">
    <property type="nucleotide sequence ID" value="NZ_JAPKNG010000002.1"/>
</dbReference>
<dbReference type="EMBL" id="JAUSVO010000002">
    <property type="protein sequence ID" value="MDQ0437242.1"/>
    <property type="molecule type" value="Genomic_DNA"/>
</dbReference>
<evidence type="ECO:0000259" key="3">
    <source>
        <dbReference type="PROSITE" id="PS50975"/>
    </source>
</evidence>
<dbReference type="PROSITE" id="PS50975">
    <property type="entry name" value="ATP_GRASP"/>
    <property type="match status" value="1"/>
</dbReference>
<evidence type="ECO:0000313" key="4">
    <source>
        <dbReference type="EMBL" id="MDQ0437242.1"/>
    </source>
</evidence>
<evidence type="ECO:0000256" key="2">
    <source>
        <dbReference type="PROSITE-ProRule" id="PRU00409"/>
    </source>
</evidence>
<dbReference type="InterPro" id="IPR011095">
    <property type="entry name" value="Dala_Dala_lig_C"/>
</dbReference>
<protein>
    <submittedName>
        <fullName evidence="4">Glutathione synthase/RimK-type ligase-like ATP-grasp enzyme</fullName>
    </submittedName>
</protein>
<dbReference type="Pfam" id="PF07478">
    <property type="entry name" value="Dala_Dala_lig_C"/>
    <property type="match status" value="1"/>
</dbReference>
<evidence type="ECO:0000256" key="1">
    <source>
        <dbReference type="ARBA" id="ARBA00022598"/>
    </source>
</evidence>
<dbReference type="Proteomes" id="UP001241603">
    <property type="component" value="Unassembled WGS sequence"/>
</dbReference>
<sequence length="483" mass="52998">MMRHATLVVEHAADIGLVDTDSPVVDGSHFLSRRSGDRHSLVVNLCDVRDYLSLGYYCSLIAEARGQPVIPAASTLSVLQQGPLQRAMLKELSAELALLREGGALARRDGLIVVFGRAVDPALQPLADRAFAECPCPLLSIQFDDAMEAVVAIRVMGLSELPDSCRPALEQGLRDWTRGPAKARDMRPHATPSIAILHDPDEELPPSRAETLRKFREVGARMGMRIALIRHGDAAQLSAFDALFIRETTGVRHASFRFAKSAERHGQPVIDDSQSILHCGNKIYLAELLQRHHIPTPRSLTTSRAGLAEAAEQLGYPLVLKKPDGSSGIGVVKVDNPEALAGLGRDLFRHSSLIVAQEWMYTPFDWRVGVLAGKPIFVCRYRMARDHWQIFHHIAGRPPEEGATEAVPMRAVPRQVLAVAVQAAEAVGDGLYGVDLKETDDGVFVVEVNDNPNIDVGLEDAVEGDDLYRNILNEFRRRLDLAV</sequence>
<evidence type="ECO:0000313" key="5">
    <source>
        <dbReference type="Proteomes" id="UP001241603"/>
    </source>
</evidence>
<accession>A0ABU0H4J8</accession>
<dbReference type="InterPro" id="IPR011761">
    <property type="entry name" value="ATP-grasp"/>
</dbReference>
<reference evidence="4 5" key="1">
    <citation type="submission" date="2023-07" db="EMBL/GenBank/DDBJ databases">
        <title>Genomic Encyclopedia of Type Strains, Phase IV (KMG-IV): sequencing the most valuable type-strain genomes for metagenomic binning, comparative biology and taxonomic classification.</title>
        <authorList>
            <person name="Goeker M."/>
        </authorList>
    </citation>
    <scope>NUCLEOTIDE SEQUENCE [LARGE SCALE GENOMIC DNA]</scope>
    <source>
        <strain evidence="4 5">B6-8</strain>
    </source>
</reference>
<dbReference type="InterPro" id="IPR013815">
    <property type="entry name" value="ATP_grasp_subdomain_1"/>
</dbReference>
<dbReference type="SUPFAM" id="SSF56059">
    <property type="entry name" value="Glutathione synthetase ATP-binding domain-like"/>
    <property type="match status" value="1"/>
</dbReference>
<feature type="domain" description="ATP-grasp" evidence="3">
    <location>
        <begin position="286"/>
        <end position="476"/>
    </location>
</feature>
<keyword evidence="1" id="KW-0436">Ligase</keyword>
<keyword evidence="2" id="KW-0547">Nucleotide-binding</keyword>
<gene>
    <name evidence="4" type="ORF">QO014_001627</name>
</gene>
<dbReference type="Gene3D" id="3.30.1490.20">
    <property type="entry name" value="ATP-grasp fold, A domain"/>
    <property type="match status" value="1"/>
</dbReference>
<name>A0ABU0H4J8_9HYPH</name>
<proteinExistence type="predicted"/>
<organism evidence="4 5">
    <name type="scientific">Kaistia dalseonensis</name>
    <dbReference type="NCBI Taxonomy" id="410840"/>
    <lineage>
        <taxon>Bacteria</taxon>
        <taxon>Pseudomonadati</taxon>
        <taxon>Pseudomonadota</taxon>
        <taxon>Alphaproteobacteria</taxon>
        <taxon>Hyphomicrobiales</taxon>
        <taxon>Kaistiaceae</taxon>
        <taxon>Kaistia</taxon>
    </lineage>
</organism>
<dbReference type="Pfam" id="PF14401">
    <property type="entry name" value="RLAN"/>
    <property type="match status" value="1"/>
</dbReference>